<dbReference type="OrthoDB" id="5957377at2"/>
<organism evidence="1 2">
    <name type="scientific">Thiohalophilus thiocyanatoxydans</name>
    <dbReference type="NCBI Taxonomy" id="381308"/>
    <lineage>
        <taxon>Bacteria</taxon>
        <taxon>Pseudomonadati</taxon>
        <taxon>Pseudomonadota</taxon>
        <taxon>Gammaproteobacteria</taxon>
        <taxon>Thiohalomonadales</taxon>
        <taxon>Thiohalophilaceae</taxon>
        <taxon>Thiohalophilus</taxon>
    </lineage>
</organism>
<name>A0A4R8ILN2_9GAMM</name>
<evidence type="ECO:0000313" key="2">
    <source>
        <dbReference type="Proteomes" id="UP000294914"/>
    </source>
</evidence>
<gene>
    <name evidence="1" type="ORF">EDC23_1780</name>
</gene>
<dbReference type="EMBL" id="SOQX01000004">
    <property type="protein sequence ID" value="TDY01034.1"/>
    <property type="molecule type" value="Genomic_DNA"/>
</dbReference>
<keyword evidence="2" id="KW-1185">Reference proteome</keyword>
<protein>
    <submittedName>
        <fullName evidence="1">Uncharacterized protein</fullName>
    </submittedName>
</protein>
<dbReference type="AlphaFoldDB" id="A0A4R8ILN2"/>
<accession>A0A4R8ILN2</accession>
<reference evidence="1 2" key="1">
    <citation type="submission" date="2019-03" db="EMBL/GenBank/DDBJ databases">
        <title>Genomic Encyclopedia of Type Strains, Phase IV (KMG-IV): sequencing the most valuable type-strain genomes for metagenomic binning, comparative biology and taxonomic classification.</title>
        <authorList>
            <person name="Goeker M."/>
        </authorList>
    </citation>
    <scope>NUCLEOTIDE SEQUENCE [LARGE SCALE GENOMIC DNA]</scope>
    <source>
        <strain evidence="1 2">DSM 16326</strain>
    </source>
</reference>
<proteinExistence type="predicted"/>
<evidence type="ECO:0000313" key="1">
    <source>
        <dbReference type="EMBL" id="TDY01034.1"/>
    </source>
</evidence>
<dbReference type="Proteomes" id="UP000294914">
    <property type="component" value="Unassembled WGS sequence"/>
</dbReference>
<comment type="caution">
    <text evidence="1">The sequence shown here is derived from an EMBL/GenBank/DDBJ whole genome shotgun (WGS) entry which is preliminary data.</text>
</comment>
<dbReference type="RefSeq" id="WP_134083630.1">
    <property type="nucleotide sequence ID" value="NZ_SOQX01000004.1"/>
</dbReference>
<sequence>MHHDYEQQLKDAEQIVNAYGKVLAQLDGINYGHPQSLLPCDREEIKSAIQLLLWELEGDEQDICNSLAQSYVYLAQFIPDDEAQIIAAGQSILSSSNFDDAHLEEADEAARIINRIKLEMEEMILDVRKFMRA</sequence>